<keyword evidence="3" id="KW-1185">Reference proteome</keyword>
<dbReference type="SMART" id="SM00849">
    <property type="entry name" value="Lactamase_B"/>
    <property type="match status" value="1"/>
</dbReference>
<protein>
    <submittedName>
        <fullName evidence="2">MBL fold metallo-hydrolase</fullName>
    </submittedName>
</protein>
<evidence type="ECO:0000259" key="1">
    <source>
        <dbReference type="SMART" id="SM00849"/>
    </source>
</evidence>
<dbReference type="PANTHER" id="PTHR13754">
    <property type="entry name" value="METALLO-BETA-LACTAMASE SUPERFAMILY PROTEIN"/>
    <property type="match status" value="1"/>
</dbReference>
<accession>A0ABT1S629</accession>
<dbReference type="Proteomes" id="UP001524478">
    <property type="component" value="Unassembled WGS sequence"/>
</dbReference>
<evidence type="ECO:0000313" key="2">
    <source>
        <dbReference type="EMBL" id="MCQ4921916.1"/>
    </source>
</evidence>
<dbReference type="InterPro" id="IPR052926">
    <property type="entry name" value="Metallo-beta-lactamase_dom"/>
</dbReference>
<proteinExistence type="predicted"/>
<dbReference type="InterPro" id="IPR001279">
    <property type="entry name" value="Metallo-B-lactamas"/>
</dbReference>
<dbReference type="CDD" id="cd07713">
    <property type="entry name" value="DHPS-like_MBL-fold"/>
    <property type="match status" value="1"/>
</dbReference>
<dbReference type="Pfam" id="PF00753">
    <property type="entry name" value="Lactamase_B"/>
    <property type="match status" value="1"/>
</dbReference>
<evidence type="ECO:0000313" key="3">
    <source>
        <dbReference type="Proteomes" id="UP001524478"/>
    </source>
</evidence>
<name>A0ABT1S629_9FIRM</name>
<dbReference type="RefSeq" id="WP_216562235.1">
    <property type="nucleotide sequence ID" value="NZ_JAHLOH010000053.1"/>
</dbReference>
<sequence length="264" mass="29770">MKITALVENQTKCELKAKHGLSLYIETQNHKILFDLGPDNTIFDNAKTRGIDLSKVDTVIISHGHMDHGGALSRFLQINTTAKIYVQKKAFEPHYSKFIFLKVSIGIDDRLENHPQVVLVEGDYQIDDELSLFTVSHTDKCYSKANDALFAKGQKDDFLHEHNLIIKENQTALIMGCGHAGIVNIMEKAKSYHPQLCVGGYHLFNPLTKKTVSIALLNDIAQELKKYIQTQFYTCHCTGTEAFQFLSQQISNLFYLSCGETIEA</sequence>
<dbReference type="InterPro" id="IPR041712">
    <property type="entry name" value="DHPS-like_MBL-fold"/>
</dbReference>
<gene>
    <name evidence="2" type="ORF">NE686_02350</name>
</gene>
<dbReference type="PANTHER" id="PTHR13754:SF13">
    <property type="entry name" value="METALLO-BETA-LACTAMASE SUPERFAMILY PROTEIN (AFU_ORTHOLOGUE AFUA_3G07630)"/>
    <property type="match status" value="1"/>
</dbReference>
<reference evidence="2 3" key="1">
    <citation type="submission" date="2022-06" db="EMBL/GenBank/DDBJ databases">
        <title>Isolation of gut microbiota from human fecal samples.</title>
        <authorList>
            <person name="Pamer E.G."/>
            <person name="Barat B."/>
            <person name="Waligurski E."/>
            <person name="Medina S."/>
            <person name="Paddock L."/>
            <person name="Mostad J."/>
        </authorList>
    </citation>
    <scope>NUCLEOTIDE SEQUENCE [LARGE SCALE GENOMIC DNA]</scope>
    <source>
        <strain evidence="2 3">DFI.7.95</strain>
    </source>
</reference>
<feature type="domain" description="Metallo-beta-lactamase" evidence="1">
    <location>
        <begin position="19"/>
        <end position="179"/>
    </location>
</feature>
<dbReference type="EMBL" id="JANGAC010000001">
    <property type="protein sequence ID" value="MCQ4921916.1"/>
    <property type="molecule type" value="Genomic_DNA"/>
</dbReference>
<organism evidence="2 3">
    <name type="scientific">Tissierella carlieri</name>
    <dbReference type="NCBI Taxonomy" id="689904"/>
    <lineage>
        <taxon>Bacteria</taxon>
        <taxon>Bacillati</taxon>
        <taxon>Bacillota</taxon>
        <taxon>Tissierellia</taxon>
        <taxon>Tissierellales</taxon>
        <taxon>Tissierellaceae</taxon>
        <taxon>Tissierella</taxon>
    </lineage>
</organism>
<comment type="caution">
    <text evidence="2">The sequence shown here is derived from an EMBL/GenBank/DDBJ whole genome shotgun (WGS) entry which is preliminary data.</text>
</comment>